<dbReference type="AlphaFoldDB" id="A0A1H2DBU3"/>
<name>A0A1H2DBU3_9ACTN</name>
<dbReference type="PANTHER" id="PTHR11699">
    <property type="entry name" value="ALDEHYDE DEHYDROGENASE-RELATED"/>
    <property type="match status" value="1"/>
</dbReference>
<dbReference type="STRING" id="113562.SAMN04489716_9047"/>
<comment type="similarity">
    <text evidence="1 3">Belongs to the aldehyde dehydrogenase family.</text>
</comment>
<evidence type="ECO:0000256" key="4">
    <source>
        <dbReference type="PIRSR" id="PIRSR036492-1"/>
    </source>
</evidence>
<protein>
    <recommendedName>
        <fullName evidence="3">Aldehyde dehydrogenase</fullName>
    </recommendedName>
</protein>
<feature type="active site" evidence="4">
    <location>
        <position position="248"/>
    </location>
</feature>
<dbReference type="GO" id="GO:0016620">
    <property type="term" value="F:oxidoreductase activity, acting on the aldehyde or oxo group of donors, NAD or NADP as acceptor"/>
    <property type="evidence" value="ECO:0007669"/>
    <property type="project" value="InterPro"/>
</dbReference>
<dbReference type="InterPro" id="IPR016160">
    <property type="entry name" value="Ald_DH_CS_CYS"/>
</dbReference>
<evidence type="ECO:0000313" key="7">
    <source>
        <dbReference type="Proteomes" id="UP000198688"/>
    </source>
</evidence>
<sequence length="461" mass="48199">MSTAADVVGAAVDRARTAAVQWGGLGFRERRIHLLAWKRHIAQRVDELAELIAAETGKSRDDAALEVMLAVEHLDWAARNAGKVLGRRRVPSGILGANHAATVEYLPLGVVGVIGPWNYPVYTPLGSVSYALAAGNAVVFKPSEHTPSTGAWLAAAWAEAVPDVPALQTVPGDGGVGAALAWSGVDKIAFTGSAATARKVMATCAQTLTPLVVEGGGKDAMIVAADADLDAAARAAAFGGFGNAGQTCAGVERIYVERSVFEAFVGKVSALAVGKFRMTTPEQPAIVRAHVEDAIARGGRAVVGGPGSVESRDVAPVVLTDVPEDSIAVTEETFGPTLVINPVDSVDEAIDLANRSKYGLAASIFTRDSPRALDIARRIRAGAASINAVLGFAGIPSLPFGGVGDSGFGRIHGADGLREFSRAQSVTRQRFSPPLDLMRLDRDPHTMARALKLFRLRHGRQ</sequence>
<accession>A0A1H2DBU3</accession>
<dbReference type="PROSITE" id="PS00070">
    <property type="entry name" value="ALDEHYDE_DEHYDR_CYS"/>
    <property type="match status" value="1"/>
</dbReference>
<feature type="active site" evidence="4">
    <location>
        <position position="214"/>
    </location>
</feature>
<evidence type="ECO:0000313" key="6">
    <source>
        <dbReference type="EMBL" id="SDT80069.1"/>
    </source>
</evidence>
<dbReference type="Gene3D" id="3.40.605.10">
    <property type="entry name" value="Aldehyde Dehydrogenase, Chain A, domain 1"/>
    <property type="match status" value="1"/>
</dbReference>
<dbReference type="Pfam" id="PF00171">
    <property type="entry name" value="Aldedh"/>
    <property type="match status" value="1"/>
</dbReference>
<proteinExistence type="inferred from homology"/>
<reference evidence="6 7" key="1">
    <citation type="submission" date="2016-10" db="EMBL/GenBank/DDBJ databases">
        <authorList>
            <person name="de Groot N.N."/>
        </authorList>
    </citation>
    <scope>NUCLEOTIDE SEQUENCE [LARGE SCALE GENOMIC DNA]</scope>
    <source>
        <strain evidence="6 7">DSM 43941</strain>
    </source>
</reference>
<feature type="domain" description="Aldehyde dehydrogenase" evidence="5">
    <location>
        <begin position="5"/>
        <end position="426"/>
    </location>
</feature>
<dbReference type="InterPro" id="IPR016161">
    <property type="entry name" value="Ald_DH/histidinol_DH"/>
</dbReference>
<keyword evidence="2 3" id="KW-0560">Oxidoreductase</keyword>
<dbReference type="InterPro" id="IPR012394">
    <property type="entry name" value="Aldehyde_DH_NAD(P)"/>
</dbReference>
<dbReference type="OrthoDB" id="6882680at2"/>
<dbReference type="SUPFAM" id="SSF53720">
    <property type="entry name" value="ALDH-like"/>
    <property type="match status" value="1"/>
</dbReference>
<evidence type="ECO:0000256" key="2">
    <source>
        <dbReference type="ARBA" id="ARBA00023002"/>
    </source>
</evidence>
<dbReference type="PIRSF" id="PIRSF036492">
    <property type="entry name" value="ALDH"/>
    <property type="match status" value="1"/>
</dbReference>
<dbReference type="InterPro" id="IPR015590">
    <property type="entry name" value="Aldehyde_DH_dom"/>
</dbReference>
<dbReference type="Proteomes" id="UP000198688">
    <property type="component" value="Chromosome I"/>
</dbReference>
<dbReference type="CDD" id="cd07099">
    <property type="entry name" value="ALDH_DDALDH"/>
    <property type="match status" value="1"/>
</dbReference>
<gene>
    <name evidence="6" type="ORF">SAMN04489716_9047</name>
</gene>
<dbReference type="Gene3D" id="3.40.309.10">
    <property type="entry name" value="Aldehyde Dehydrogenase, Chain A, domain 2"/>
    <property type="match status" value="1"/>
</dbReference>
<dbReference type="RefSeq" id="WP_092555435.1">
    <property type="nucleotide sequence ID" value="NZ_BOMJ01000100.1"/>
</dbReference>
<dbReference type="GO" id="GO:0006081">
    <property type="term" value="P:aldehyde metabolic process"/>
    <property type="evidence" value="ECO:0007669"/>
    <property type="project" value="InterPro"/>
</dbReference>
<organism evidence="6 7">
    <name type="scientific">Actinoplanes derwentensis</name>
    <dbReference type="NCBI Taxonomy" id="113562"/>
    <lineage>
        <taxon>Bacteria</taxon>
        <taxon>Bacillati</taxon>
        <taxon>Actinomycetota</taxon>
        <taxon>Actinomycetes</taxon>
        <taxon>Micromonosporales</taxon>
        <taxon>Micromonosporaceae</taxon>
        <taxon>Actinoplanes</taxon>
    </lineage>
</organism>
<dbReference type="EMBL" id="LT629758">
    <property type="protein sequence ID" value="SDT80069.1"/>
    <property type="molecule type" value="Genomic_DNA"/>
</dbReference>
<dbReference type="InterPro" id="IPR016163">
    <property type="entry name" value="Ald_DH_C"/>
</dbReference>
<dbReference type="InterPro" id="IPR016162">
    <property type="entry name" value="Ald_DH_N"/>
</dbReference>
<keyword evidence="7" id="KW-1185">Reference proteome</keyword>
<evidence type="ECO:0000256" key="3">
    <source>
        <dbReference type="PIRNR" id="PIRNR036492"/>
    </source>
</evidence>
<evidence type="ECO:0000256" key="1">
    <source>
        <dbReference type="ARBA" id="ARBA00009986"/>
    </source>
</evidence>
<evidence type="ECO:0000259" key="5">
    <source>
        <dbReference type="Pfam" id="PF00171"/>
    </source>
</evidence>